<protein>
    <submittedName>
        <fullName evidence="2">Uncharacterized protein</fullName>
    </submittedName>
</protein>
<comment type="caution">
    <text evidence="2">The sequence shown here is derived from an EMBL/GenBank/DDBJ whole genome shotgun (WGS) entry which is preliminary data.</text>
</comment>
<feature type="region of interest" description="Disordered" evidence="1">
    <location>
        <begin position="193"/>
        <end position="219"/>
    </location>
</feature>
<feature type="compositionally biased region" description="Low complexity" evidence="1">
    <location>
        <begin position="249"/>
        <end position="275"/>
    </location>
</feature>
<name>A0AAN6SHX0_9PEZI</name>
<accession>A0AAN6SHX0</accession>
<evidence type="ECO:0000313" key="3">
    <source>
        <dbReference type="Proteomes" id="UP001303222"/>
    </source>
</evidence>
<dbReference type="EMBL" id="MU859098">
    <property type="protein sequence ID" value="KAK3953883.1"/>
    <property type="molecule type" value="Genomic_DNA"/>
</dbReference>
<feature type="compositionally biased region" description="Polar residues" evidence="1">
    <location>
        <begin position="295"/>
        <end position="304"/>
    </location>
</feature>
<evidence type="ECO:0000256" key="1">
    <source>
        <dbReference type="SAM" id="MobiDB-lite"/>
    </source>
</evidence>
<organism evidence="2 3">
    <name type="scientific">Pseudoneurospora amorphoporcata</name>
    <dbReference type="NCBI Taxonomy" id="241081"/>
    <lineage>
        <taxon>Eukaryota</taxon>
        <taxon>Fungi</taxon>
        <taxon>Dikarya</taxon>
        <taxon>Ascomycota</taxon>
        <taxon>Pezizomycotina</taxon>
        <taxon>Sordariomycetes</taxon>
        <taxon>Sordariomycetidae</taxon>
        <taxon>Sordariales</taxon>
        <taxon>Sordariaceae</taxon>
        <taxon>Pseudoneurospora</taxon>
    </lineage>
</organism>
<dbReference type="AlphaFoldDB" id="A0AAN6SHX0"/>
<proteinExistence type="predicted"/>
<dbReference type="Proteomes" id="UP001303222">
    <property type="component" value="Unassembled WGS sequence"/>
</dbReference>
<feature type="region of interest" description="Disordered" evidence="1">
    <location>
        <begin position="243"/>
        <end position="304"/>
    </location>
</feature>
<keyword evidence="3" id="KW-1185">Reference proteome</keyword>
<evidence type="ECO:0000313" key="2">
    <source>
        <dbReference type="EMBL" id="KAK3953883.1"/>
    </source>
</evidence>
<reference evidence="2" key="1">
    <citation type="journal article" date="2023" name="Mol. Phylogenet. Evol.">
        <title>Genome-scale phylogeny and comparative genomics of the fungal order Sordariales.</title>
        <authorList>
            <person name="Hensen N."/>
            <person name="Bonometti L."/>
            <person name="Westerberg I."/>
            <person name="Brannstrom I.O."/>
            <person name="Guillou S."/>
            <person name="Cros-Aarteil S."/>
            <person name="Calhoun S."/>
            <person name="Haridas S."/>
            <person name="Kuo A."/>
            <person name="Mondo S."/>
            <person name="Pangilinan J."/>
            <person name="Riley R."/>
            <person name="LaButti K."/>
            <person name="Andreopoulos B."/>
            <person name="Lipzen A."/>
            <person name="Chen C."/>
            <person name="Yan M."/>
            <person name="Daum C."/>
            <person name="Ng V."/>
            <person name="Clum A."/>
            <person name="Steindorff A."/>
            <person name="Ohm R.A."/>
            <person name="Martin F."/>
            <person name="Silar P."/>
            <person name="Natvig D.O."/>
            <person name="Lalanne C."/>
            <person name="Gautier V."/>
            <person name="Ament-Velasquez S.L."/>
            <person name="Kruys A."/>
            <person name="Hutchinson M.I."/>
            <person name="Powell A.J."/>
            <person name="Barry K."/>
            <person name="Miller A.N."/>
            <person name="Grigoriev I.V."/>
            <person name="Debuchy R."/>
            <person name="Gladieux P."/>
            <person name="Hiltunen Thoren M."/>
            <person name="Johannesson H."/>
        </authorList>
    </citation>
    <scope>NUCLEOTIDE SEQUENCE</scope>
    <source>
        <strain evidence="2">CBS 626.80</strain>
    </source>
</reference>
<sequence>MSPPQPSRSMAEWATIVQDARKHVPPSDELQLSPSKARWAAVLKKARNELELRSGELYANGKRNLWSFGMKKKGKPQRKGKKKWKTFKIEFSLAKFDSDSDIVDSKFDKPVTWHSRETMKQRTERKHPKPPVYSFDPLPKDFHIYQNPTTLSNERKRRIICGHRFHEKHELEGIPEGRELFWTEPRRSRVESIKVQKEKRQGPAAVVPAPFPMKPGGSSWSQVAVKSFNKVLAKPLPITVPKRAAETPTASVTLKKTKTTTSTTLDVPTASEDVPPAVPTKKPKPVALKLKNKSMVASKSSRST</sequence>
<gene>
    <name evidence="2" type="ORF">QBC32DRAFT_360655</name>
</gene>
<feature type="region of interest" description="Disordered" evidence="1">
    <location>
        <begin position="116"/>
        <end position="139"/>
    </location>
</feature>
<reference evidence="2" key="2">
    <citation type="submission" date="2023-06" db="EMBL/GenBank/DDBJ databases">
        <authorList>
            <consortium name="Lawrence Berkeley National Laboratory"/>
            <person name="Mondo S.J."/>
            <person name="Hensen N."/>
            <person name="Bonometti L."/>
            <person name="Westerberg I."/>
            <person name="Brannstrom I.O."/>
            <person name="Guillou S."/>
            <person name="Cros-Aarteil S."/>
            <person name="Calhoun S."/>
            <person name="Haridas S."/>
            <person name="Kuo A."/>
            <person name="Pangilinan J."/>
            <person name="Riley R."/>
            <person name="Labutti K."/>
            <person name="Andreopoulos B."/>
            <person name="Lipzen A."/>
            <person name="Chen C."/>
            <person name="Yanf M."/>
            <person name="Daum C."/>
            <person name="Ng V."/>
            <person name="Clum A."/>
            <person name="Steindorff A."/>
            <person name="Ohm R."/>
            <person name="Martin F."/>
            <person name="Silar P."/>
            <person name="Natvig D."/>
            <person name="Lalanne C."/>
            <person name="Gautier V."/>
            <person name="Ament-Velasquez S.L."/>
            <person name="Kruys A."/>
            <person name="Hutchinson M.I."/>
            <person name="Powell A.J."/>
            <person name="Barry K."/>
            <person name="Miller A.N."/>
            <person name="Grigoriev I.V."/>
            <person name="Debuchy R."/>
            <person name="Gladieux P."/>
            <person name="Thoren M.H."/>
            <person name="Johannesson H."/>
        </authorList>
    </citation>
    <scope>NUCLEOTIDE SEQUENCE</scope>
    <source>
        <strain evidence="2">CBS 626.80</strain>
    </source>
</reference>